<dbReference type="PANTHER" id="PTHR31717:SF60">
    <property type="entry name" value="B-BOX TYPE ZINC FINGER FAMILY PROTEIN"/>
    <property type="match status" value="1"/>
</dbReference>
<gene>
    <name evidence="7" type="ORF">FNV43_RR04013</name>
</gene>
<dbReference type="GO" id="GO:0008270">
    <property type="term" value="F:zinc ion binding"/>
    <property type="evidence" value="ECO:0007669"/>
    <property type="project" value="UniProtKB-KW"/>
</dbReference>
<protein>
    <recommendedName>
        <fullName evidence="6">B box-type domain-containing protein</fullName>
    </recommendedName>
</protein>
<sequence>MKRCELCGLQARIYCESDQASLCWDCEGKVHGANFLVAKHTRSLLCHVCQSPTPWKASGSKLTPTATVCQSCVDNNTRKCERGGQDESQGGNYDDDEEEEEEDDDEVDMFSSDNEAEDDEDFDDEEDEDGDNQVVPWSSSSLPPPPPVASSSSSEEEGFSASKRMRENADLDSDDEIGCSFANDDATSSHSLKPLKRPRITEAYQSARSEDDAQEESRSTAIINSLQRLQNNVITDDDHASATILGICKLCRDQSS</sequence>
<evidence type="ECO:0000313" key="7">
    <source>
        <dbReference type="EMBL" id="KAF3453573.1"/>
    </source>
</evidence>
<evidence type="ECO:0000256" key="4">
    <source>
        <dbReference type="PROSITE-ProRule" id="PRU00024"/>
    </source>
</evidence>
<evidence type="ECO:0000256" key="1">
    <source>
        <dbReference type="ARBA" id="ARBA00022723"/>
    </source>
</evidence>
<reference evidence="7" key="1">
    <citation type="submission" date="2020-03" db="EMBL/GenBank/DDBJ databases">
        <title>A high-quality chromosome-level genome assembly of a woody plant with both climbing and erect habits, Rhamnella rubrinervis.</title>
        <authorList>
            <person name="Lu Z."/>
            <person name="Yang Y."/>
            <person name="Zhu X."/>
            <person name="Sun Y."/>
        </authorList>
    </citation>
    <scope>NUCLEOTIDE SEQUENCE</scope>
    <source>
        <strain evidence="7">BYM</strain>
        <tissue evidence="7">Leaf</tissue>
    </source>
</reference>
<evidence type="ECO:0000256" key="3">
    <source>
        <dbReference type="ARBA" id="ARBA00022833"/>
    </source>
</evidence>
<keyword evidence="1" id="KW-0479">Metal-binding</keyword>
<name>A0A8K0HK81_9ROSA</name>
<evidence type="ECO:0000259" key="6">
    <source>
        <dbReference type="PROSITE" id="PS50119"/>
    </source>
</evidence>
<dbReference type="CDD" id="cd19821">
    <property type="entry name" value="Bbox1_BBX-like"/>
    <property type="match status" value="1"/>
</dbReference>
<evidence type="ECO:0000256" key="5">
    <source>
        <dbReference type="SAM" id="MobiDB-lite"/>
    </source>
</evidence>
<dbReference type="PROSITE" id="PS50119">
    <property type="entry name" value="ZF_BBOX"/>
    <property type="match status" value="1"/>
</dbReference>
<comment type="caution">
    <text evidence="7">The sequence shown here is derived from an EMBL/GenBank/DDBJ whole genome shotgun (WGS) entry which is preliminary data.</text>
</comment>
<feature type="compositionally biased region" description="Acidic residues" evidence="5">
    <location>
        <begin position="93"/>
        <end position="131"/>
    </location>
</feature>
<dbReference type="PANTHER" id="PTHR31717">
    <property type="entry name" value="ZINC FINGER PROTEIN CONSTANS-LIKE 10"/>
    <property type="match status" value="1"/>
</dbReference>
<dbReference type="AlphaFoldDB" id="A0A8K0HK81"/>
<dbReference type="OrthoDB" id="153872at2759"/>
<dbReference type="SMART" id="SM00336">
    <property type="entry name" value="BBOX"/>
    <property type="match status" value="1"/>
</dbReference>
<evidence type="ECO:0000256" key="2">
    <source>
        <dbReference type="ARBA" id="ARBA00022771"/>
    </source>
</evidence>
<dbReference type="Proteomes" id="UP000796880">
    <property type="component" value="Unassembled WGS sequence"/>
</dbReference>
<dbReference type="InterPro" id="IPR000315">
    <property type="entry name" value="Znf_B-box"/>
</dbReference>
<keyword evidence="8" id="KW-1185">Reference proteome</keyword>
<accession>A0A8K0HK81</accession>
<keyword evidence="3" id="KW-0862">Zinc</keyword>
<feature type="region of interest" description="Disordered" evidence="5">
    <location>
        <begin position="80"/>
        <end position="199"/>
    </location>
</feature>
<feature type="domain" description="B box-type" evidence="6">
    <location>
        <begin position="1"/>
        <end position="45"/>
    </location>
</feature>
<dbReference type="Pfam" id="PF00643">
    <property type="entry name" value="zf-B_box"/>
    <property type="match status" value="1"/>
</dbReference>
<keyword evidence="2 4" id="KW-0863">Zinc-finger</keyword>
<proteinExistence type="predicted"/>
<organism evidence="7 8">
    <name type="scientific">Rhamnella rubrinervis</name>
    <dbReference type="NCBI Taxonomy" id="2594499"/>
    <lineage>
        <taxon>Eukaryota</taxon>
        <taxon>Viridiplantae</taxon>
        <taxon>Streptophyta</taxon>
        <taxon>Embryophyta</taxon>
        <taxon>Tracheophyta</taxon>
        <taxon>Spermatophyta</taxon>
        <taxon>Magnoliopsida</taxon>
        <taxon>eudicotyledons</taxon>
        <taxon>Gunneridae</taxon>
        <taxon>Pentapetalae</taxon>
        <taxon>rosids</taxon>
        <taxon>fabids</taxon>
        <taxon>Rosales</taxon>
        <taxon>Rhamnaceae</taxon>
        <taxon>rhamnoid group</taxon>
        <taxon>Rhamneae</taxon>
        <taxon>Rhamnella</taxon>
    </lineage>
</organism>
<dbReference type="EMBL" id="VOIH02000002">
    <property type="protein sequence ID" value="KAF3453573.1"/>
    <property type="molecule type" value="Genomic_DNA"/>
</dbReference>
<evidence type="ECO:0000313" key="8">
    <source>
        <dbReference type="Proteomes" id="UP000796880"/>
    </source>
</evidence>
<dbReference type="InterPro" id="IPR049808">
    <property type="entry name" value="CONSTANS-like_Bbox1"/>
</dbReference>